<keyword evidence="3" id="KW-1185">Reference proteome</keyword>
<feature type="region of interest" description="Disordered" evidence="1">
    <location>
        <begin position="121"/>
        <end position="159"/>
    </location>
</feature>
<reference evidence="3" key="1">
    <citation type="journal article" date="2012" name="Science">
        <title>The Paleozoic origin of enzymatic lignin decomposition reconstructed from 31 fungal genomes.</title>
        <authorList>
            <person name="Floudas D."/>
            <person name="Binder M."/>
            <person name="Riley R."/>
            <person name="Barry K."/>
            <person name="Blanchette R.A."/>
            <person name="Henrissat B."/>
            <person name="Martinez A.T."/>
            <person name="Otillar R."/>
            <person name="Spatafora J.W."/>
            <person name="Yadav J.S."/>
            <person name="Aerts A."/>
            <person name="Benoit I."/>
            <person name="Boyd A."/>
            <person name="Carlson A."/>
            <person name="Copeland A."/>
            <person name="Coutinho P.M."/>
            <person name="de Vries R.P."/>
            <person name="Ferreira P."/>
            <person name="Findley K."/>
            <person name="Foster B."/>
            <person name="Gaskell J."/>
            <person name="Glotzer D."/>
            <person name="Gorecki P."/>
            <person name="Heitman J."/>
            <person name="Hesse C."/>
            <person name="Hori C."/>
            <person name="Igarashi K."/>
            <person name="Jurgens J.A."/>
            <person name="Kallen N."/>
            <person name="Kersten P."/>
            <person name="Kohler A."/>
            <person name="Kuees U."/>
            <person name="Kumar T.K.A."/>
            <person name="Kuo A."/>
            <person name="LaButti K."/>
            <person name="Larrondo L.F."/>
            <person name="Lindquist E."/>
            <person name="Ling A."/>
            <person name="Lombard V."/>
            <person name="Lucas S."/>
            <person name="Lundell T."/>
            <person name="Martin R."/>
            <person name="McLaughlin D.J."/>
            <person name="Morgenstern I."/>
            <person name="Morin E."/>
            <person name="Murat C."/>
            <person name="Nagy L.G."/>
            <person name="Nolan M."/>
            <person name="Ohm R.A."/>
            <person name="Patyshakuliyeva A."/>
            <person name="Rokas A."/>
            <person name="Ruiz-Duenas F.J."/>
            <person name="Sabat G."/>
            <person name="Salamov A."/>
            <person name="Samejima M."/>
            <person name="Schmutz J."/>
            <person name="Slot J.C."/>
            <person name="St John F."/>
            <person name="Stenlid J."/>
            <person name="Sun H."/>
            <person name="Sun S."/>
            <person name="Syed K."/>
            <person name="Tsang A."/>
            <person name="Wiebenga A."/>
            <person name="Young D."/>
            <person name="Pisabarro A."/>
            <person name="Eastwood D.C."/>
            <person name="Martin F."/>
            <person name="Cullen D."/>
            <person name="Grigoriev I.V."/>
            <person name="Hibbett D.S."/>
        </authorList>
    </citation>
    <scope>NUCLEOTIDE SEQUENCE [LARGE SCALE GENOMIC DNA]</scope>
    <source>
        <strain evidence="3">FP-91666</strain>
    </source>
</reference>
<feature type="region of interest" description="Disordered" evidence="1">
    <location>
        <begin position="245"/>
        <end position="264"/>
    </location>
</feature>
<gene>
    <name evidence="2" type="ORF">STEHIDRAFT_163249</name>
</gene>
<proteinExistence type="predicted"/>
<organism evidence="2 3">
    <name type="scientific">Stereum hirsutum (strain FP-91666)</name>
    <name type="common">White-rot fungus</name>
    <dbReference type="NCBI Taxonomy" id="721885"/>
    <lineage>
        <taxon>Eukaryota</taxon>
        <taxon>Fungi</taxon>
        <taxon>Dikarya</taxon>
        <taxon>Basidiomycota</taxon>
        <taxon>Agaricomycotina</taxon>
        <taxon>Agaricomycetes</taxon>
        <taxon>Russulales</taxon>
        <taxon>Stereaceae</taxon>
        <taxon>Stereum</taxon>
    </lineage>
</organism>
<accession>R7RX83</accession>
<evidence type="ECO:0000313" key="2">
    <source>
        <dbReference type="EMBL" id="EIM79996.1"/>
    </source>
</evidence>
<dbReference type="AlphaFoldDB" id="R7RX83"/>
<dbReference type="Proteomes" id="UP000053927">
    <property type="component" value="Unassembled WGS sequence"/>
</dbReference>
<protein>
    <submittedName>
        <fullName evidence="2">Uncharacterized protein</fullName>
    </submittedName>
</protein>
<evidence type="ECO:0000256" key="1">
    <source>
        <dbReference type="SAM" id="MobiDB-lite"/>
    </source>
</evidence>
<name>R7RX83_STEHR</name>
<feature type="compositionally biased region" description="Polar residues" evidence="1">
    <location>
        <begin position="141"/>
        <end position="159"/>
    </location>
</feature>
<dbReference type="RefSeq" id="XP_007310980.1">
    <property type="nucleotide sequence ID" value="XM_007310918.1"/>
</dbReference>
<dbReference type="KEGG" id="shs:STEHIDRAFT_163249"/>
<feature type="region of interest" description="Disordered" evidence="1">
    <location>
        <begin position="391"/>
        <end position="450"/>
    </location>
</feature>
<dbReference type="GeneID" id="18802271"/>
<feature type="compositionally biased region" description="Polar residues" evidence="1">
    <location>
        <begin position="246"/>
        <end position="264"/>
    </location>
</feature>
<dbReference type="EMBL" id="JH687400">
    <property type="protein sequence ID" value="EIM79996.1"/>
    <property type="molecule type" value="Genomic_DNA"/>
</dbReference>
<evidence type="ECO:0000313" key="3">
    <source>
        <dbReference type="Proteomes" id="UP000053927"/>
    </source>
</evidence>
<sequence length="509" mass="54242">MSFSRLWFPDSPSHDIQMPSPDMVSVRASVRLDESGGDIEGSVVVPCSTCRTATVPDTYEGYDKEHNHLGAQPDLLSSSVAGQPSTSFEMSGAAWPVFSDHGIKPTSYMEQSYHDREDCNTQNIGTGAISSPYRLAGPPSGQCSTRAQQQNVNAGATSQHSSSWVLESYPYDYRRPSSTGSNDHRLENSAWLMGQNEQAYPVGNGTLNCEPFESTEPFDMLLSNQYPSSARLPTPDIFELLAENSPGHSPTCPSSTMGFSATEMSHPFNSASRQKFPDLQSALDTICPPLNPILDSFLYASPTATFEPSASSVAVSSWYARSPSLFKLRDGGGAVFTHELRVESSPSASVGVVGSGSRAEFNENGVVVVENEHGEVNRRPTHGVEAARMEVGSSNQDASGRGATCPQTNISLNTTRPGQRRLLPAPPPAPERVSVLDTRPTDQNTVGGGGIGRYAGAGVGVGVGGVVHRGTMNGGRPQPMRRVEANAAASTHILRVSEAPQNPQMLSVP</sequence>
<feature type="compositionally biased region" description="Polar residues" evidence="1">
    <location>
        <begin position="405"/>
        <end position="417"/>
    </location>
</feature>